<dbReference type="Proteomes" id="UP000585474">
    <property type="component" value="Unassembled WGS sequence"/>
</dbReference>
<evidence type="ECO:0000313" key="2">
    <source>
        <dbReference type="EMBL" id="GFS28337.1"/>
    </source>
</evidence>
<name>A0A7J0E816_9ERIC</name>
<dbReference type="AlphaFoldDB" id="A0A7J0E816"/>
<proteinExistence type="predicted"/>
<reference evidence="5 7" key="1">
    <citation type="submission" date="2019-07" db="EMBL/GenBank/DDBJ databases">
        <title>De Novo Assembly of kiwifruit Actinidia rufa.</title>
        <authorList>
            <person name="Sugita-Konishi S."/>
            <person name="Sato K."/>
            <person name="Mori E."/>
            <person name="Abe Y."/>
            <person name="Kisaki G."/>
            <person name="Hamano K."/>
            <person name="Suezawa K."/>
            <person name="Otani M."/>
            <person name="Fukuda T."/>
            <person name="Manabe T."/>
            <person name="Gomi K."/>
            <person name="Tabuchi M."/>
            <person name="Akimitsu K."/>
            <person name="Kataoka I."/>
        </authorList>
    </citation>
    <scope>NUCLEOTIDE SEQUENCE [LARGE SCALE GENOMIC DNA]</scope>
    <source>
        <strain evidence="7">cv. Fuchu</strain>
        <strain evidence="5">Fuchu</strain>
    </source>
</reference>
<evidence type="ECO:0000313" key="4">
    <source>
        <dbReference type="EMBL" id="GFS28618.1"/>
    </source>
</evidence>
<dbReference type="EMBL" id="BJWL01000010">
    <property type="protein sequence ID" value="GFY95151.1"/>
    <property type="molecule type" value="Genomic_DNA"/>
</dbReference>
<dbReference type="EMBL" id="BJWL01000040">
    <property type="protein sequence ID" value="GFS28344.1"/>
    <property type="molecule type" value="Genomic_DNA"/>
</dbReference>
<evidence type="ECO:0000313" key="3">
    <source>
        <dbReference type="EMBL" id="GFS28344.1"/>
    </source>
</evidence>
<organism evidence="5 7">
    <name type="scientific">Actinidia rufa</name>
    <dbReference type="NCBI Taxonomy" id="165716"/>
    <lineage>
        <taxon>Eukaryota</taxon>
        <taxon>Viridiplantae</taxon>
        <taxon>Streptophyta</taxon>
        <taxon>Embryophyta</taxon>
        <taxon>Tracheophyta</taxon>
        <taxon>Spermatophyta</taxon>
        <taxon>Magnoliopsida</taxon>
        <taxon>eudicotyledons</taxon>
        <taxon>Gunneridae</taxon>
        <taxon>Pentapetalae</taxon>
        <taxon>asterids</taxon>
        <taxon>Ericales</taxon>
        <taxon>Actinidiaceae</taxon>
        <taxon>Actinidia</taxon>
    </lineage>
</organism>
<evidence type="ECO:0000313" key="5">
    <source>
        <dbReference type="EMBL" id="GFY82326.1"/>
    </source>
</evidence>
<evidence type="ECO:0000313" key="1">
    <source>
        <dbReference type="EMBL" id="GFS28184.1"/>
    </source>
</evidence>
<dbReference type="EMBL" id="BJWL01000037">
    <property type="protein sequence ID" value="GFS28184.1"/>
    <property type="molecule type" value="Genomic_DNA"/>
</dbReference>
<gene>
    <name evidence="1" type="ORF">Acr_00g0000400</name>
    <name evidence="2" type="ORF">Acr_00g0001220</name>
    <name evidence="3" type="ORF">Acr_00g0001240</name>
    <name evidence="4" type="ORF">Acr_00g0002870</name>
    <name evidence="5" type="ORF">Acr_02g0005660</name>
    <name evidence="6" type="ORF">Acr_10g0005360</name>
</gene>
<accession>A0A7J0E816</accession>
<evidence type="ECO:0000313" key="6">
    <source>
        <dbReference type="EMBL" id="GFY95151.1"/>
    </source>
</evidence>
<dbReference type="EMBL" id="BJWL01000039">
    <property type="protein sequence ID" value="GFS28337.1"/>
    <property type="molecule type" value="Genomic_DNA"/>
</dbReference>
<dbReference type="EMBL" id="BJWL01000046">
    <property type="protein sequence ID" value="GFS28618.1"/>
    <property type="molecule type" value="Genomic_DNA"/>
</dbReference>
<protein>
    <submittedName>
        <fullName evidence="5">Uncharacterized protein</fullName>
    </submittedName>
</protein>
<keyword evidence="7" id="KW-1185">Reference proteome</keyword>
<dbReference type="EMBL" id="BJWL01000002">
    <property type="protein sequence ID" value="GFY82326.1"/>
    <property type="molecule type" value="Genomic_DNA"/>
</dbReference>
<sequence>MWPVSQRALRLAVSTYSTSRDSFAKELERRKTARRPFTGLANPQDLFFKIESPLSKPAISYSMSQEMGSEPLLYYQRPEFPTLRSPALSSSLLCNSLSLISRSLIDLGLP</sequence>
<evidence type="ECO:0000313" key="7">
    <source>
        <dbReference type="Proteomes" id="UP000585474"/>
    </source>
</evidence>
<comment type="caution">
    <text evidence="5">The sequence shown here is derived from an EMBL/GenBank/DDBJ whole genome shotgun (WGS) entry which is preliminary data.</text>
</comment>